<evidence type="ECO:0000256" key="5">
    <source>
        <dbReference type="ARBA" id="ARBA00023136"/>
    </source>
</evidence>
<accession>A0A928HI08</accession>
<dbReference type="InterPro" id="IPR018076">
    <property type="entry name" value="T2SS_GspF_dom"/>
</dbReference>
<dbReference type="Proteomes" id="UP000725649">
    <property type="component" value="Unassembled WGS sequence"/>
</dbReference>
<evidence type="ECO:0000256" key="3">
    <source>
        <dbReference type="ARBA" id="ARBA00022692"/>
    </source>
</evidence>
<comment type="subcellular location">
    <subcellularLocation>
        <location evidence="1">Cell membrane</location>
        <topology evidence="1">Multi-pass membrane protein</topology>
    </subcellularLocation>
</comment>
<feature type="domain" description="Type II secretion system protein GspF" evidence="7">
    <location>
        <begin position="374"/>
        <end position="497"/>
    </location>
</feature>
<dbReference type="Gene3D" id="1.20.81.30">
    <property type="entry name" value="Type II secretion system (T2SS), domain F"/>
    <property type="match status" value="1"/>
</dbReference>
<dbReference type="Pfam" id="PF00482">
    <property type="entry name" value="T2SSF"/>
    <property type="match status" value="1"/>
</dbReference>
<dbReference type="EMBL" id="SUVG01000001">
    <property type="protein sequence ID" value="MBE6420565.1"/>
    <property type="molecule type" value="Genomic_DNA"/>
</dbReference>
<reference evidence="8" key="1">
    <citation type="submission" date="2019-04" db="EMBL/GenBank/DDBJ databases">
        <title>Evolution of Biomass-Degrading Anaerobic Consortia Revealed by Metagenomics.</title>
        <authorList>
            <person name="Peng X."/>
        </authorList>
    </citation>
    <scope>NUCLEOTIDE SEQUENCE</scope>
    <source>
        <strain evidence="8">SIG66</strain>
    </source>
</reference>
<feature type="transmembrane region" description="Helical" evidence="6">
    <location>
        <begin position="480"/>
        <end position="499"/>
    </location>
</feature>
<dbReference type="PANTHER" id="PTHR35007">
    <property type="entry name" value="INTEGRAL MEMBRANE PROTEIN-RELATED"/>
    <property type="match status" value="1"/>
</dbReference>
<keyword evidence="2" id="KW-1003">Cell membrane</keyword>
<keyword evidence="4 6" id="KW-1133">Transmembrane helix</keyword>
<dbReference type="PANTHER" id="PTHR35007:SF1">
    <property type="entry name" value="PILUS ASSEMBLY PROTEIN"/>
    <property type="match status" value="1"/>
</dbReference>
<gene>
    <name evidence="8" type="ORF">E7027_00210</name>
</gene>
<name>A0A928HI08_9BACT</name>
<sequence>MTKKIQLIVLVLMMLGIFVPATLDARALNSNDRRRIQCAQDKMRILAEFFDVQLPADKKVYQLPNVCGPSKKEIRMPEWFGEELPKLEANKVVYVPNEGTYSEADLWRQAFSNIYLYLDRADKSLDPNQPVVLEQLSRGYVGNRINLMATLDRLNKDLSRGNKMVIMKDSLGGRARGMLATMEMMNNEFFSTIESFSSPQAVRDNKYRQSVMAVVTLANHLFSQFRTSPIPVYPPKPEIYKTTPADRAFSLFLTLLGSALAGFAVYSLLDNKREDILRLTADYKQKSMAWAEDFNRQFVTIDVKYIVFGTIGVFSLLGLALGVMTGGFGGVLVFLLVVFGGAVLSIRMPAAVLDTLKKSRGKKINAQLMDSLILLSNSLRSGMDIVQGFEMVSRDMLPPISDEFGLVVKNYQLGTPFEKALDGLSERVDSRMLAYIIKAIIIQRQVGGNLTVIFSRLVENIREESKLEEKLQAMTAQQKIQSIVVSIMPFVMMIVMFIFNPSQMIGFYTSPIGIFVFMFCIIWIAIGMKVLKKMGEVRV</sequence>
<evidence type="ECO:0000256" key="4">
    <source>
        <dbReference type="ARBA" id="ARBA00022989"/>
    </source>
</evidence>
<evidence type="ECO:0000259" key="7">
    <source>
        <dbReference type="Pfam" id="PF00482"/>
    </source>
</evidence>
<protein>
    <recommendedName>
        <fullName evidence="7">Type II secretion system protein GspF domain-containing protein</fullName>
    </recommendedName>
</protein>
<dbReference type="GO" id="GO:0005886">
    <property type="term" value="C:plasma membrane"/>
    <property type="evidence" value="ECO:0007669"/>
    <property type="project" value="UniProtKB-SubCell"/>
</dbReference>
<evidence type="ECO:0000256" key="2">
    <source>
        <dbReference type="ARBA" id="ARBA00022475"/>
    </source>
</evidence>
<feature type="transmembrane region" description="Helical" evidence="6">
    <location>
        <begin position="305"/>
        <end position="325"/>
    </location>
</feature>
<evidence type="ECO:0000256" key="6">
    <source>
        <dbReference type="SAM" id="Phobius"/>
    </source>
</evidence>
<keyword evidence="5 6" id="KW-0472">Membrane</keyword>
<evidence type="ECO:0000313" key="9">
    <source>
        <dbReference type="Proteomes" id="UP000725649"/>
    </source>
</evidence>
<evidence type="ECO:0000313" key="8">
    <source>
        <dbReference type="EMBL" id="MBE6420565.1"/>
    </source>
</evidence>
<organism evidence="8 9">
    <name type="scientific">Candidatus Avelusimicrobium gallicola</name>
    <dbReference type="NCBI Taxonomy" id="2562704"/>
    <lineage>
        <taxon>Bacteria</taxon>
        <taxon>Pseudomonadati</taxon>
        <taxon>Elusimicrobiota</taxon>
        <taxon>Elusimicrobia</taxon>
        <taxon>Elusimicrobiales</taxon>
        <taxon>Elusimicrobiaceae</taxon>
        <taxon>Candidatus Avelusimicrobium</taxon>
    </lineage>
</organism>
<dbReference type="AlphaFoldDB" id="A0A928HI08"/>
<keyword evidence="3 6" id="KW-0812">Transmembrane</keyword>
<evidence type="ECO:0000256" key="1">
    <source>
        <dbReference type="ARBA" id="ARBA00004651"/>
    </source>
</evidence>
<proteinExistence type="predicted"/>
<feature type="transmembrane region" description="Helical" evidence="6">
    <location>
        <begin position="505"/>
        <end position="526"/>
    </location>
</feature>
<feature type="transmembrane region" description="Helical" evidence="6">
    <location>
        <begin position="331"/>
        <end position="353"/>
    </location>
</feature>
<comment type="caution">
    <text evidence="8">The sequence shown here is derived from an EMBL/GenBank/DDBJ whole genome shotgun (WGS) entry which is preliminary data.</text>
</comment>
<feature type="transmembrane region" description="Helical" evidence="6">
    <location>
        <begin position="248"/>
        <end position="269"/>
    </location>
</feature>
<dbReference type="InterPro" id="IPR042094">
    <property type="entry name" value="T2SS_GspF_sf"/>
</dbReference>